<feature type="region of interest" description="Disordered" evidence="3">
    <location>
        <begin position="810"/>
        <end position="876"/>
    </location>
</feature>
<reference evidence="5 6" key="1">
    <citation type="submission" date="2024-01" db="EMBL/GenBank/DDBJ databases">
        <authorList>
            <person name="Allen C."/>
            <person name="Tagirdzhanova G."/>
        </authorList>
    </citation>
    <scope>NUCLEOTIDE SEQUENCE [LARGE SCALE GENOMIC DNA]</scope>
</reference>
<dbReference type="InterPro" id="IPR036864">
    <property type="entry name" value="Zn2-C6_fun-type_DNA-bd_sf"/>
</dbReference>
<feature type="compositionally biased region" description="Polar residues" evidence="3">
    <location>
        <begin position="857"/>
        <end position="871"/>
    </location>
</feature>
<evidence type="ECO:0000256" key="2">
    <source>
        <dbReference type="ARBA" id="ARBA00023242"/>
    </source>
</evidence>
<evidence type="ECO:0000313" key="6">
    <source>
        <dbReference type="Proteomes" id="UP001642482"/>
    </source>
</evidence>
<sequence>MSSTVTSERMALPTPLSPAGRVDDADAQQYATTRQIVRACMRCRKQKSKCDAFRPCSVCTKAGAECVSRLPNDRRSDNAAPTARDTLRGTGSLPDARPAKIRRVTSTTRPERSIVSAGSVTANVSVSSPAQSVHRDRTEGGDTIASSTFVQTDTVQTDAVEDINNNITDNDNDNDEVSDENNGGHAEMINVKVSSMNTNLFTLIPGHLMENTTPGSDHQQHDAYNPLTNASHASDRLDAATASPSATIIDPQYRAVLPWSHSRATAGSLAALLPPRPVTDYLIGVYFNTVHWFMVVVHEGHFLRHYRAMMDRMDVCKESDTSMLPNTDDDFTFAVLVLTMVVLGGRYASMHTARAKRCRAIYRECTGEDTDFDIVQTTSRLFSVVRSNTTDNLACGTLATLQSTMLLNSLCLYHGEANLTWAYSGAYIRTAQALGVHKDRGELRWTSPYVRDMDPEERSQLRRRLFWAVHTSDRFLAMCYGLPLVMSDEECQAAAPTENSVYPLPGCSSFLMVEEDLVSGPVTLLTYQTYKLHVYIILGEIISGLYRQSSGTRNPLLSKFDPAPKEPPPSQQKPDEIIKTAQRLETKLQNWYNALPPELRLSDEMSYPAYQEMVRRDGGIPEDDDEIIVPAQDTQNSLQADSEESETARRRRLRIRKGIYGLQALLLQLSYDNALLLIHRAIMSLRSTTRSTASSVSSPIFRASTDACWRAAQRISRIGRHHIFHQQQQAHAVSYVGIHLFTAGVVLSVFANSDPLGARAGEAKQGLRRIIAMQRRLRKKVVVSGQGLAILENLAREVVRQEVTAILGQDDDGDEQYYRDQDGERRPGQDNSGGAVPRETAFDYHSHGTVQPPPPSTSIYSNSQRTHQPNGFASDGTVAPFDLSGRLLDGFSNTNDLVLETDMFNDSVLDIEKLLSSAQFMPMCEPGMTTDFAFPNAGAPSTSGAWWFLSE</sequence>
<keyword evidence="6" id="KW-1185">Reference proteome</keyword>
<dbReference type="Gene3D" id="4.10.240.10">
    <property type="entry name" value="Zn(2)-C6 fungal-type DNA-binding domain"/>
    <property type="match status" value="1"/>
</dbReference>
<keyword evidence="2" id="KW-0539">Nucleus</keyword>
<evidence type="ECO:0000256" key="1">
    <source>
        <dbReference type="ARBA" id="ARBA00022723"/>
    </source>
</evidence>
<dbReference type="InterPro" id="IPR050987">
    <property type="entry name" value="AtrR-like"/>
</dbReference>
<dbReference type="SMART" id="SM00906">
    <property type="entry name" value="Fungal_trans"/>
    <property type="match status" value="1"/>
</dbReference>
<accession>A0ABP0B9G7</accession>
<dbReference type="SMART" id="SM00066">
    <property type="entry name" value="GAL4"/>
    <property type="match status" value="1"/>
</dbReference>
<dbReference type="CDD" id="cd12148">
    <property type="entry name" value="fungal_TF_MHR"/>
    <property type="match status" value="1"/>
</dbReference>
<proteinExistence type="predicted"/>
<dbReference type="Proteomes" id="UP001642482">
    <property type="component" value="Unassembled WGS sequence"/>
</dbReference>
<dbReference type="Pfam" id="PF00172">
    <property type="entry name" value="Zn_clus"/>
    <property type="match status" value="1"/>
</dbReference>
<feature type="region of interest" description="Disordered" evidence="3">
    <location>
        <begin position="72"/>
        <end position="99"/>
    </location>
</feature>
<evidence type="ECO:0000313" key="5">
    <source>
        <dbReference type="EMBL" id="CAK7216223.1"/>
    </source>
</evidence>
<name>A0ABP0B9G7_9PEZI</name>
<dbReference type="PANTHER" id="PTHR46910">
    <property type="entry name" value="TRANSCRIPTION FACTOR PDR1"/>
    <property type="match status" value="1"/>
</dbReference>
<dbReference type="PROSITE" id="PS50048">
    <property type="entry name" value="ZN2_CY6_FUNGAL_2"/>
    <property type="match status" value="1"/>
</dbReference>
<dbReference type="CDD" id="cd00067">
    <property type="entry name" value="GAL4"/>
    <property type="match status" value="1"/>
</dbReference>
<dbReference type="InterPro" id="IPR001138">
    <property type="entry name" value="Zn2Cys6_DnaBD"/>
</dbReference>
<dbReference type="SUPFAM" id="SSF57701">
    <property type="entry name" value="Zn2/Cys6 DNA-binding domain"/>
    <property type="match status" value="1"/>
</dbReference>
<feature type="region of interest" description="Disordered" evidence="3">
    <location>
        <begin position="556"/>
        <end position="575"/>
    </location>
</feature>
<dbReference type="PANTHER" id="PTHR46910:SF17">
    <property type="entry name" value="SCFA-RELATED"/>
    <property type="match status" value="1"/>
</dbReference>
<dbReference type="InterPro" id="IPR007219">
    <property type="entry name" value="XnlR_reg_dom"/>
</dbReference>
<gene>
    <name evidence="5" type="ORF">SEUCBS140593_002803</name>
</gene>
<evidence type="ECO:0000259" key="4">
    <source>
        <dbReference type="PROSITE" id="PS50048"/>
    </source>
</evidence>
<feature type="region of interest" description="Disordered" evidence="3">
    <location>
        <begin position="1"/>
        <end position="24"/>
    </location>
</feature>
<feature type="compositionally biased region" description="Basic and acidic residues" evidence="3">
    <location>
        <begin position="816"/>
        <end position="828"/>
    </location>
</feature>
<dbReference type="PROSITE" id="PS00463">
    <property type="entry name" value="ZN2_CY6_FUNGAL_1"/>
    <property type="match status" value="1"/>
</dbReference>
<dbReference type="Pfam" id="PF04082">
    <property type="entry name" value="Fungal_trans"/>
    <property type="match status" value="1"/>
</dbReference>
<protein>
    <recommendedName>
        <fullName evidence="4">Zn(2)-C6 fungal-type domain-containing protein</fullName>
    </recommendedName>
</protein>
<organism evidence="5 6">
    <name type="scientific">Sporothrix eucalyptigena</name>
    <dbReference type="NCBI Taxonomy" id="1812306"/>
    <lineage>
        <taxon>Eukaryota</taxon>
        <taxon>Fungi</taxon>
        <taxon>Dikarya</taxon>
        <taxon>Ascomycota</taxon>
        <taxon>Pezizomycotina</taxon>
        <taxon>Sordariomycetes</taxon>
        <taxon>Sordariomycetidae</taxon>
        <taxon>Ophiostomatales</taxon>
        <taxon>Ophiostomataceae</taxon>
        <taxon>Sporothrix</taxon>
    </lineage>
</organism>
<comment type="caution">
    <text evidence="5">The sequence shown here is derived from an EMBL/GenBank/DDBJ whole genome shotgun (WGS) entry which is preliminary data.</text>
</comment>
<feature type="domain" description="Zn(2)-C6 fungal-type" evidence="4">
    <location>
        <begin position="39"/>
        <end position="68"/>
    </location>
</feature>
<evidence type="ECO:0000256" key="3">
    <source>
        <dbReference type="SAM" id="MobiDB-lite"/>
    </source>
</evidence>
<dbReference type="EMBL" id="CAWUHD010000019">
    <property type="protein sequence ID" value="CAK7216223.1"/>
    <property type="molecule type" value="Genomic_DNA"/>
</dbReference>
<keyword evidence="1" id="KW-0479">Metal-binding</keyword>